<dbReference type="AlphaFoldDB" id="A0A382AFK6"/>
<feature type="transmembrane region" description="Helical" evidence="1">
    <location>
        <begin position="198"/>
        <end position="224"/>
    </location>
</feature>
<feature type="transmembrane region" description="Helical" evidence="1">
    <location>
        <begin position="118"/>
        <end position="138"/>
    </location>
</feature>
<feature type="transmembrane region" description="Helical" evidence="1">
    <location>
        <begin position="244"/>
        <end position="266"/>
    </location>
</feature>
<keyword evidence="1" id="KW-0472">Membrane</keyword>
<feature type="transmembrane region" description="Helical" evidence="1">
    <location>
        <begin position="349"/>
        <end position="372"/>
    </location>
</feature>
<protein>
    <recommendedName>
        <fullName evidence="3">Glycosyltransferase RgtA/B/C/D-like domain-containing protein</fullName>
    </recommendedName>
</protein>
<evidence type="ECO:0000313" key="2">
    <source>
        <dbReference type="EMBL" id="SVB00134.1"/>
    </source>
</evidence>
<keyword evidence="1" id="KW-1133">Transmembrane helix</keyword>
<feature type="transmembrane region" description="Helical" evidence="1">
    <location>
        <begin position="436"/>
        <end position="456"/>
    </location>
</feature>
<keyword evidence="1" id="KW-0812">Transmembrane</keyword>
<feature type="transmembrane region" description="Helical" evidence="1">
    <location>
        <begin position="384"/>
        <end position="402"/>
    </location>
</feature>
<proteinExistence type="predicted"/>
<dbReference type="EMBL" id="UINC01025126">
    <property type="protein sequence ID" value="SVB00134.1"/>
    <property type="molecule type" value="Genomic_DNA"/>
</dbReference>
<feature type="transmembrane region" description="Helical" evidence="1">
    <location>
        <begin position="317"/>
        <end position="337"/>
    </location>
</feature>
<reference evidence="2" key="1">
    <citation type="submission" date="2018-05" db="EMBL/GenBank/DDBJ databases">
        <authorList>
            <person name="Lanie J.A."/>
            <person name="Ng W.-L."/>
            <person name="Kazmierczak K.M."/>
            <person name="Andrzejewski T.M."/>
            <person name="Davidsen T.M."/>
            <person name="Wayne K.J."/>
            <person name="Tettelin H."/>
            <person name="Glass J.I."/>
            <person name="Rusch D."/>
            <person name="Podicherti R."/>
            <person name="Tsui H.-C.T."/>
            <person name="Winkler M.E."/>
        </authorList>
    </citation>
    <scope>NUCLEOTIDE SEQUENCE</scope>
</reference>
<evidence type="ECO:0000256" key="1">
    <source>
        <dbReference type="SAM" id="Phobius"/>
    </source>
</evidence>
<sequence>MSELCACKIAGVESDYNRNFSLQLNAPNRLIRPSKTLNHSVFPALIFWSALSVILHAFYINTPFVNLEYVFAQATQSLLDPETKQSMSIYFSMQANPLGYVWFSTIFHFLMGEPEGFWSYRLASLSGLVVILGAGAIFASSLKSSPARNFHLWCALVTFSPIIWLFSGRATADILPVGLLFLSFAMAFKNEAKPIYGWLAPLIFLLAIIVKYHALLMAPGFIYIFWCQNQCQFNGAWAKKCGQFFVLPLLGFFAYFWTIYNQYGFFLTPDKHSQLEFGLANFLKTFSLYASYLGILLGPIILISILSVRKNWAGKWWVLLVAGLGLGVWTGINPFGFQVGEMNYGPLDGLLNGSLVLLVKGLGGIFFCFLIFDCFLEAGKNKNAVAGFFLTVCLPYLMICSLTRPAQRYLVFLIPIIFYFLVFYKQQGRIFYRSVLGWGTVTIFVLANIFAVNYQVAQARASDNMAQWLIENNLIEQTHPGGIYANSGQYFVPFLKSPKTQRVLEHSGDVETSLHSEKVVVFGKTLKTYYLE</sequence>
<feature type="transmembrane region" description="Helical" evidence="1">
    <location>
        <begin position="150"/>
        <end position="167"/>
    </location>
</feature>
<feature type="transmembrane region" description="Helical" evidence="1">
    <location>
        <begin position="174"/>
        <end position="192"/>
    </location>
</feature>
<organism evidence="2">
    <name type="scientific">marine metagenome</name>
    <dbReference type="NCBI Taxonomy" id="408172"/>
    <lineage>
        <taxon>unclassified sequences</taxon>
        <taxon>metagenomes</taxon>
        <taxon>ecological metagenomes</taxon>
    </lineage>
</organism>
<feature type="transmembrane region" description="Helical" evidence="1">
    <location>
        <begin position="89"/>
        <end position="111"/>
    </location>
</feature>
<gene>
    <name evidence="2" type="ORF">METZ01_LOCUS152988</name>
</gene>
<feature type="transmembrane region" description="Helical" evidence="1">
    <location>
        <begin position="408"/>
        <end position="424"/>
    </location>
</feature>
<accession>A0A382AFK6</accession>
<name>A0A382AFK6_9ZZZZ</name>
<feature type="transmembrane region" description="Helical" evidence="1">
    <location>
        <begin position="41"/>
        <end position="60"/>
    </location>
</feature>
<evidence type="ECO:0008006" key="3">
    <source>
        <dbReference type="Google" id="ProtNLM"/>
    </source>
</evidence>
<feature type="transmembrane region" description="Helical" evidence="1">
    <location>
        <begin position="286"/>
        <end position="305"/>
    </location>
</feature>